<feature type="transmembrane region" description="Helical" evidence="1">
    <location>
        <begin position="272"/>
        <end position="292"/>
    </location>
</feature>
<dbReference type="OrthoDB" id="4396247at2"/>
<proteinExistence type="predicted"/>
<gene>
    <name evidence="2" type="ORF">BJL86_0273</name>
</gene>
<feature type="transmembrane region" description="Helical" evidence="1">
    <location>
        <begin position="391"/>
        <end position="416"/>
    </location>
</feature>
<name>A0A173LHK9_9ACTN</name>
<dbReference type="KEGG" id="dtm:BJL86_0273"/>
<dbReference type="AlphaFoldDB" id="A0A173LHK9"/>
<evidence type="ECO:0000313" key="2">
    <source>
        <dbReference type="EMBL" id="ANI91084.1"/>
    </source>
</evidence>
<feature type="transmembrane region" description="Helical" evidence="1">
    <location>
        <begin position="20"/>
        <end position="42"/>
    </location>
</feature>
<reference evidence="2 3" key="1">
    <citation type="submission" date="2016-06" db="EMBL/GenBank/DDBJ databases">
        <title>Complete genome sequence of a saline-alkali tolerant type strain Dietzia timorensis ID05-A0528T.</title>
        <authorList>
            <person name="Wu X."/>
        </authorList>
    </citation>
    <scope>NUCLEOTIDE SEQUENCE [LARGE SCALE GENOMIC DNA]</scope>
    <source>
        <strain evidence="2 3">ID05-A0528</strain>
    </source>
</reference>
<feature type="transmembrane region" description="Helical" evidence="1">
    <location>
        <begin position="219"/>
        <end position="237"/>
    </location>
</feature>
<keyword evidence="3" id="KW-1185">Reference proteome</keyword>
<dbReference type="Proteomes" id="UP000186104">
    <property type="component" value="Chromosome"/>
</dbReference>
<sequence>MNSVVMDVARSDIRANALSWLAFALTYVAAGTGVACALAFLVTGGGESEELGGTVLGMALVSVFASTATLSGLIVNERRRVYASWKMAGMSGAAASAVILFQVVAVAGLSSLGGSLVAPPIVGAMVARVRLEGVDVGDPRVNLAVIAIAVGICASGAVGGSLGRAVSVGWRPAVKAARGAAVPKVRRGVWATVFGLTFAGTGLILPFTGEMRGDPTAGVGIATIVLLAMVCLMPWFIRPVLQWTRALHACGVTARVATGSARARTAYTSAQVVPWFLLAGMVVGVGSPIKALSGVEEGAGVSSLGLTFVLLAPALVPALVAGVGSMCVMAPRTRADERTLARAGASTRQRNRALLWEASAVTATVGILTLGLALVGVALTNVTATGSAFPSAWWASILWLPLVAILSAMFALMAGVKMMLPRGRA</sequence>
<feature type="transmembrane region" description="Helical" evidence="1">
    <location>
        <begin position="143"/>
        <end position="167"/>
    </location>
</feature>
<feature type="transmembrane region" description="Helical" evidence="1">
    <location>
        <begin position="188"/>
        <end position="207"/>
    </location>
</feature>
<keyword evidence="1" id="KW-1133">Transmembrane helix</keyword>
<dbReference type="RefSeq" id="WP_067476128.1">
    <property type="nucleotide sequence ID" value="NZ_CP015961.1"/>
</dbReference>
<feature type="transmembrane region" description="Helical" evidence="1">
    <location>
        <begin position="87"/>
        <end position="109"/>
    </location>
</feature>
<evidence type="ECO:0000313" key="3">
    <source>
        <dbReference type="Proteomes" id="UP000186104"/>
    </source>
</evidence>
<organism evidence="2 3">
    <name type="scientific">Dietzia timorensis</name>
    <dbReference type="NCBI Taxonomy" id="499555"/>
    <lineage>
        <taxon>Bacteria</taxon>
        <taxon>Bacillati</taxon>
        <taxon>Actinomycetota</taxon>
        <taxon>Actinomycetes</taxon>
        <taxon>Mycobacteriales</taxon>
        <taxon>Dietziaceae</taxon>
        <taxon>Dietzia</taxon>
    </lineage>
</organism>
<keyword evidence="1" id="KW-0812">Transmembrane</keyword>
<evidence type="ECO:0000256" key="1">
    <source>
        <dbReference type="SAM" id="Phobius"/>
    </source>
</evidence>
<keyword evidence="1" id="KW-0472">Membrane</keyword>
<dbReference type="STRING" id="499555.BJL86_0273"/>
<dbReference type="EMBL" id="CP015961">
    <property type="protein sequence ID" value="ANI91084.1"/>
    <property type="molecule type" value="Genomic_DNA"/>
</dbReference>
<feature type="transmembrane region" description="Helical" evidence="1">
    <location>
        <begin position="353"/>
        <end position="379"/>
    </location>
</feature>
<feature type="transmembrane region" description="Helical" evidence="1">
    <location>
        <begin position="54"/>
        <end position="75"/>
    </location>
</feature>
<feature type="transmembrane region" description="Helical" evidence="1">
    <location>
        <begin position="304"/>
        <end position="332"/>
    </location>
</feature>
<accession>A0A173LHK9</accession>
<protein>
    <submittedName>
        <fullName evidence="2">Uncharacterized protein</fullName>
    </submittedName>
</protein>